<dbReference type="RefSeq" id="WP_267538522.1">
    <property type="nucleotide sequence ID" value="NZ_JAPNKA010000001.1"/>
</dbReference>
<proteinExistence type="predicted"/>
<protein>
    <submittedName>
        <fullName evidence="5">LamG domain-containing protein</fullName>
    </submittedName>
</protein>
<evidence type="ECO:0000259" key="4">
    <source>
        <dbReference type="SMART" id="SM00560"/>
    </source>
</evidence>
<keyword evidence="2" id="KW-1015">Disulfide bond</keyword>
<evidence type="ECO:0000256" key="2">
    <source>
        <dbReference type="ARBA" id="ARBA00023157"/>
    </source>
</evidence>
<sequence length="870" mass="93216">MVPPLRSWPCQRSLSRVLVPLLGLALSTAEALAATRPSLVNTRISTPFGSNGHTSSLDGRLFIGNVGEDHATTTTTWRARVFRPEAVTYDAEGKPSFSSAFSTGKTLQVKNGENALAFCFLNPAQPYTLSSGVAVYQPFIFDSMMFNGPNRFRRRTADVRVSQPFTVQAELASFTTGALEELKTVSGAPIMGIEPTMTSDGRLLLFQGGPLNNGTIDYLMYSYNPTPCAATGWSEPRPLSMMFNDPNPGLKRYPMAWQRMKAATGEDFGDTVAGGNLIRAAYPWVDHEGRNVLYAAVGFTGAAGGRREAMSLIGADTGWIAHHIDGSLNTDRQDIAHLFYSGPMWNFEQERAPSQNFPPGSSNETRYLPVTKTHDVLSLFGSNTADYNEVDLGELLNPFQMLFLPMNEMVTRAGTYDLTRTPDSAGRFYTGTLVGTAQISEKNDVTQPPSGSLWEPHGKGKALVVSGGGAATVNLTDSSSAIPGVGAFVRGFTVQLAIRPDAAINQGCTGNPYRYLLAKPGGLDLIYEANGAVHMSFVINGQRVRLGFSQPLPKGVWTHLAYTWDGVTGQFGEYINGKATGRALPTAPGSFRLGTGTLSIGAGPNLDTQSCPANGEGSFKGYIDEVRFFTNARSNRSLCLTTHGADCKEAAIQEEPTGGQFVMNQQHPSCNGLSTLGSQACAVSMHRVCAQRGADDALSSATNFYETLQQVIGNRPPISLLGVPASATSTEVGVACAPIQHQSLGVTFEELARSHAGCTDDRVSMSSDCTAAAHRWCQGLGWTTGMIFEMTSRPWVGCFNSGLIQDVARSQLGPVSNAGSLTSAESRLEVSKWCQARGYGAGVVQEVPSTTTAHVHCFQPAVTQSWKFVP</sequence>
<dbReference type="InterPro" id="IPR006558">
    <property type="entry name" value="LamG-like"/>
</dbReference>
<reference evidence="5 6" key="1">
    <citation type="submission" date="2022-11" db="EMBL/GenBank/DDBJ databases">
        <title>Minimal conservation of predation-associated metabolite biosynthetic gene clusters underscores biosynthetic potential of Myxococcota including descriptions for ten novel species: Archangium lansinium sp. nov., Myxococcus landrumus sp. nov., Nannocystis bai.</title>
        <authorList>
            <person name="Ahearne A."/>
            <person name="Stevens C."/>
            <person name="Phillips K."/>
        </authorList>
    </citation>
    <scope>NUCLEOTIDE SEQUENCE [LARGE SCALE GENOMIC DNA]</scope>
    <source>
        <strain evidence="5 6">MIWBW</strain>
    </source>
</reference>
<feature type="signal peptide" evidence="3">
    <location>
        <begin position="1"/>
        <end position="33"/>
    </location>
</feature>
<dbReference type="InterPro" id="IPR013320">
    <property type="entry name" value="ConA-like_dom_sf"/>
</dbReference>
<dbReference type="SUPFAM" id="SSF49899">
    <property type="entry name" value="Concanavalin A-like lectins/glucanases"/>
    <property type="match status" value="1"/>
</dbReference>
<evidence type="ECO:0000313" key="5">
    <source>
        <dbReference type="EMBL" id="MCY1079828.1"/>
    </source>
</evidence>
<feature type="chain" id="PRO_5045132043" evidence="3">
    <location>
        <begin position="34"/>
        <end position="870"/>
    </location>
</feature>
<evidence type="ECO:0000256" key="1">
    <source>
        <dbReference type="ARBA" id="ARBA00022729"/>
    </source>
</evidence>
<comment type="caution">
    <text evidence="5">The sequence shown here is derived from an EMBL/GenBank/DDBJ whole genome shotgun (WGS) entry which is preliminary data.</text>
</comment>
<dbReference type="Pfam" id="PF13385">
    <property type="entry name" value="Laminin_G_3"/>
    <property type="match status" value="1"/>
</dbReference>
<dbReference type="Gene3D" id="2.60.120.200">
    <property type="match status" value="1"/>
</dbReference>
<name>A0ABT4ADU4_9BACT</name>
<keyword evidence="1 3" id="KW-0732">Signal</keyword>
<feature type="domain" description="LamG-like jellyroll fold" evidence="4">
    <location>
        <begin position="490"/>
        <end position="636"/>
    </location>
</feature>
<evidence type="ECO:0000313" key="6">
    <source>
        <dbReference type="Proteomes" id="UP001207654"/>
    </source>
</evidence>
<evidence type="ECO:0000256" key="3">
    <source>
        <dbReference type="SAM" id="SignalP"/>
    </source>
</evidence>
<dbReference type="Proteomes" id="UP001207654">
    <property type="component" value="Unassembled WGS sequence"/>
</dbReference>
<organism evidence="5 6">
    <name type="scientific">Archangium lansingense</name>
    <dbReference type="NCBI Taxonomy" id="2995310"/>
    <lineage>
        <taxon>Bacteria</taxon>
        <taxon>Pseudomonadati</taxon>
        <taxon>Myxococcota</taxon>
        <taxon>Myxococcia</taxon>
        <taxon>Myxococcales</taxon>
        <taxon>Cystobacterineae</taxon>
        <taxon>Archangiaceae</taxon>
        <taxon>Archangium</taxon>
    </lineage>
</organism>
<gene>
    <name evidence="5" type="ORF">OV287_35770</name>
</gene>
<keyword evidence="6" id="KW-1185">Reference proteome</keyword>
<dbReference type="SMART" id="SM00560">
    <property type="entry name" value="LamGL"/>
    <property type="match status" value="1"/>
</dbReference>
<dbReference type="EMBL" id="JAPNKA010000001">
    <property type="protein sequence ID" value="MCY1079828.1"/>
    <property type="molecule type" value="Genomic_DNA"/>
</dbReference>
<accession>A0ABT4ADU4</accession>